<keyword evidence="10" id="KW-0282">Flagellum</keyword>
<dbReference type="InterPro" id="IPR010930">
    <property type="entry name" value="Flg_bb/hook_C_dom"/>
</dbReference>
<feature type="domain" description="Flagellar basal-body/hook protein C-terminal" evidence="8">
    <location>
        <begin position="423"/>
        <end position="460"/>
    </location>
</feature>
<dbReference type="OrthoDB" id="7181295at2"/>
<evidence type="ECO:0000256" key="1">
    <source>
        <dbReference type="ARBA" id="ARBA00004365"/>
    </source>
</evidence>
<evidence type="ECO:0000259" key="9">
    <source>
        <dbReference type="Pfam" id="PF22638"/>
    </source>
</evidence>
<dbReference type="InterPro" id="IPR002371">
    <property type="entry name" value="FlgK"/>
</dbReference>
<evidence type="ECO:0000256" key="4">
    <source>
        <dbReference type="ARBA" id="ARBA00016244"/>
    </source>
</evidence>
<gene>
    <name evidence="10" type="ORF">DLJ53_21180</name>
</gene>
<dbReference type="GO" id="GO:0005198">
    <property type="term" value="F:structural molecule activity"/>
    <property type="evidence" value="ECO:0007669"/>
    <property type="project" value="InterPro"/>
</dbReference>
<keyword evidence="6" id="KW-0975">Bacterial flagellum</keyword>
<dbReference type="NCBIfam" id="TIGR02492">
    <property type="entry name" value="flgK_ends"/>
    <property type="match status" value="1"/>
</dbReference>
<comment type="subcellular location">
    <subcellularLocation>
        <location evidence="1">Bacterial flagellum</location>
    </subcellularLocation>
    <subcellularLocation>
        <location evidence="2">Secreted</location>
    </subcellularLocation>
</comment>
<dbReference type="EMBL" id="QHHQ01000004">
    <property type="protein sequence ID" value="RAI00221.1"/>
    <property type="molecule type" value="Genomic_DNA"/>
</dbReference>
<reference evidence="10 11" key="1">
    <citation type="submission" date="2018-05" db="EMBL/GenBank/DDBJ databases">
        <title>Acuticoccus sediminis sp. nov., isolated from deep-sea sediment of Indian Ocean.</title>
        <authorList>
            <person name="Liu X."/>
            <person name="Lai Q."/>
            <person name="Du Y."/>
            <person name="Sun F."/>
            <person name="Zhang X."/>
            <person name="Wang S."/>
            <person name="Shao Z."/>
        </authorList>
    </citation>
    <scope>NUCLEOTIDE SEQUENCE [LARGE SCALE GENOMIC DNA]</scope>
    <source>
        <strain evidence="10 11">PTG4-2</strain>
    </source>
</reference>
<dbReference type="SUPFAM" id="SSF64518">
    <property type="entry name" value="Phase 1 flagellin"/>
    <property type="match status" value="1"/>
</dbReference>
<dbReference type="GO" id="GO:0044780">
    <property type="term" value="P:bacterial-type flagellum assembly"/>
    <property type="evidence" value="ECO:0007669"/>
    <property type="project" value="InterPro"/>
</dbReference>
<evidence type="ECO:0000256" key="6">
    <source>
        <dbReference type="ARBA" id="ARBA00023143"/>
    </source>
</evidence>
<evidence type="ECO:0000259" key="8">
    <source>
        <dbReference type="Pfam" id="PF06429"/>
    </source>
</evidence>
<evidence type="ECO:0000256" key="2">
    <source>
        <dbReference type="ARBA" id="ARBA00004613"/>
    </source>
</evidence>
<keyword evidence="5" id="KW-0964">Secreted</keyword>
<keyword evidence="11" id="KW-1185">Reference proteome</keyword>
<feature type="coiled-coil region" evidence="7">
    <location>
        <begin position="129"/>
        <end position="170"/>
    </location>
</feature>
<dbReference type="RefSeq" id="WP_111348904.1">
    <property type="nucleotide sequence ID" value="NZ_JAIWKD010000007.1"/>
</dbReference>
<evidence type="ECO:0000256" key="7">
    <source>
        <dbReference type="SAM" id="Coils"/>
    </source>
</evidence>
<dbReference type="GO" id="GO:0009424">
    <property type="term" value="C:bacterial-type flagellum hook"/>
    <property type="evidence" value="ECO:0007669"/>
    <property type="project" value="InterPro"/>
</dbReference>
<evidence type="ECO:0000313" key="10">
    <source>
        <dbReference type="EMBL" id="RAI00221.1"/>
    </source>
</evidence>
<dbReference type="InterPro" id="IPR053927">
    <property type="entry name" value="FlgK_helical"/>
</dbReference>
<sequence length="461" mass="49383">MSLDVAANVARQSLIVAQQQIALSSRNVAAAGDPTRSRANAGLTTTIDGGVHVTSVRRAEDIALFTRMITATSRTAEADAVLEHMLVLADTVGDPEDDTSVAALIGKLEHAVADYANAPDDPLFGQASIEAARNLANALNRAASELNLLREQADRELSNSVTEANRLLQDFDDANDAVRKAMSLGQDPTMDEDRRDAIIAELSIYMGVTVLRRDGGDMALFTDSGITLYDQSPRTVEFTRTPVYTVDTQGGIVLIDGMPVTGPDATMPLQNGLIVGQSRVRDEVAPTYRLQIDEMARALEEIFSDTSGSLFVTSGGPDYAGTIAVAADVDPLQGGSVENLRDGSGNPSGLAAYSDRLMAIGEAFADLRLWDADAQLSGETTIQDFATESVGFIEKIRLEATDLATRERSILTGASDALSRVTGINLDDEYAQQLAIERSFAASSRLITLIDEMFDELLRIF</sequence>
<dbReference type="Proteomes" id="UP000249590">
    <property type="component" value="Unassembled WGS sequence"/>
</dbReference>
<comment type="caution">
    <text evidence="10">The sequence shown here is derived from an EMBL/GenBank/DDBJ whole genome shotgun (WGS) entry which is preliminary data.</text>
</comment>
<protein>
    <recommendedName>
        <fullName evidence="4">Flagellar hook-associated protein 1</fullName>
    </recommendedName>
</protein>
<evidence type="ECO:0000256" key="3">
    <source>
        <dbReference type="ARBA" id="ARBA00009677"/>
    </source>
</evidence>
<dbReference type="Pfam" id="PF22638">
    <property type="entry name" value="FlgK_D1"/>
    <property type="match status" value="1"/>
</dbReference>
<dbReference type="PANTHER" id="PTHR30033:SF1">
    <property type="entry name" value="FLAGELLAR HOOK-ASSOCIATED PROTEIN 1"/>
    <property type="match status" value="1"/>
</dbReference>
<name>A0A8B2NNN3_9HYPH</name>
<dbReference type="AlphaFoldDB" id="A0A8B2NNN3"/>
<keyword evidence="10" id="KW-0969">Cilium</keyword>
<dbReference type="PANTHER" id="PTHR30033">
    <property type="entry name" value="FLAGELLAR HOOK-ASSOCIATED PROTEIN 1"/>
    <property type="match status" value="1"/>
</dbReference>
<proteinExistence type="inferred from homology"/>
<organism evidence="10 11">
    <name type="scientific">Acuticoccus sediminis</name>
    <dbReference type="NCBI Taxonomy" id="2184697"/>
    <lineage>
        <taxon>Bacteria</taxon>
        <taxon>Pseudomonadati</taxon>
        <taxon>Pseudomonadota</taxon>
        <taxon>Alphaproteobacteria</taxon>
        <taxon>Hyphomicrobiales</taxon>
        <taxon>Amorphaceae</taxon>
        <taxon>Acuticoccus</taxon>
    </lineage>
</organism>
<comment type="similarity">
    <text evidence="3">Belongs to the flagella basal body rod proteins family.</text>
</comment>
<evidence type="ECO:0000256" key="5">
    <source>
        <dbReference type="ARBA" id="ARBA00022525"/>
    </source>
</evidence>
<feature type="domain" description="Flagellar hook-associated protein FlgK helical" evidence="9">
    <location>
        <begin position="96"/>
        <end position="303"/>
    </location>
</feature>
<keyword evidence="10" id="KW-0966">Cell projection</keyword>
<dbReference type="Pfam" id="PF06429">
    <property type="entry name" value="Flg_bbr_C"/>
    <property type="match status" value="1"/>
</dbReference>
<keyword evidence="7" id="KW-0175">Coiled coil</keyword>
<evidence type="ECO:0000313" key="11">
    <source>
        <dbReference type="Proteomes" id="UP000249590"/>
    </source>
</evidence>
<accession>A0A8B2NNN3</accession>
<dbReference type="GO" id="GO:0005576">
    <property type="term" value="C:extracellular region"/>
    <property type="evidence" value="ECO:0007669"/>
    <property type="project" value="UniProtKB-SubCell"/>
</dbReference>